<accession>A0ABR3DBI2</accession>
<gene>
    <name evidence="1" type="ORF">QR685DRAFT_530062</name>
</gene>
<protein>
    <submittedName>
        <fullName evidence="1">Uncharacterized protein</fullName>
    </submittedName>
</protein>
<reference evidence="1 2" key="1">
    <citation type="submission" date="2023-09" db="EMBL/GenBank/DDBJ databases">
        <title>Multi-omics analysis of a traditional fermented food reveals byproduct-associated fungal strains for waste-to-food upcycling.</title>
        <authorList>
            <consortium name="Lawrence Berkeley National Laboratory"/>
            <person name="Rekdal V.M."/>
            <person name="Villalobos-Escobedo J.M."/>
            <person name="Rodriguez-Valeron N."/>
            <person name="Garcia M.O."/>
            <person name="Vasquez D.P."/>
            <person name="Damayanti I."/>
            <person name="Sorensen P.M."/>
            <person name="Baidoo E.E."/>
            <person name="De Carvalho A.C."/>
            <person name="Riley R."/>
            <person name="Lipzen A."/>
            <person name="He G."/>
            <person name="Yan M."/>
            <person name="Haridas S."/>
            <person name="Daum C."/>
            <person name="Yoshinaga Y."/>
            <person name="Ng V."/>
            <person name="Grigoriev I.V."/>
            <person name="Munk R."/>
            <person name="Nuraida L."/>
            <person name="Wijaya C.H."/>
            <person name="Morales P.-C."/>
            <person name="Keasling J.D."/>
        </authorList>
    </citation>
    <scope>NUCLEOTIDE SEQUENCE [LARGE SCALE GENOMIC DNA]</scope>
    <source>
        <strain evidence="1 2">FGSC 2613</strain>
    </source>
</reference>
<sequence>MTGAVGLFCRCPLMGQTTSFFPTSVSQTQNLNTDFEPERIIYTPLDSTGTRFLVLSCVVRPVTLLWRLPQWLLGLKLSYHGSTPQEWIPRQTAAGGVGYTGRGILEVKTVNELAYQLHRCFFQSPEYIFLAHTNIVLRQPTLSWNSDILPSKCPLDSLPPRHLGRFARRNPGHVWCGVVQCSSVERCRLHCAVNVCWRNCQ</sequence>
<proteinExistence type="predicted"/>
<evidence type="ECO:0000313" key="2">
    <source>
        <dbReference type="Proteomes" id="UP001451303"/>
    </source>
</evidence>
<keyword evidence="2" id="KW-1185">Reference proteome</keyword>
<evidence type="ECO:0000313" key="1">
    <source>
        <dbReference type="EMBL" id="KAL0469218.1"/>
    </source>
</evidence>
<dbReference type="EMBL" id="JAVLET010000006">
    <property type="protein sequence ID" value="KAL0469218.1"/>
    <property type="molecule type" value="Genomic_DNA"/>
</dbReference>
<organism evidence="1 2">
    <name type="scientific">Neurospora intermedia</name>
    <dbReference type="NCBI Taxonomy" id="5142"/>
    <lineage>
        <taxon>Eukaryota</taxon>
        <taxon>Fungi</taxon>
        <taxon>Dikarya</taxon>
        <taxon>Ascomycota</taxon>
        <taxon>Pezizomycotina</taxon>
        <taxon>Sordariomycetes</taxon>
        <taxon>Sordariomycetidae</taxon>
        <taxon>Sordariales</taxon>
        <taxon>Sordariaceae</taxon>
        <taxon>Neurospora</taxon>
    </lineage>
</organism>
<name>A0ABR3DBI2_NEUIN</name>
<comment type="caution">
    <text evidence="1">The sequence shown here is derived from an EMBL/GenBank/DDBJ whole genome shotgun (WGS) entry which is preliminary data.</text>
</comment>
<dbReference type="Proteomes" id="UP001451303">
    <property type="component" value="Unassembled WGS sequence"/>
</dbReference>